<dbReference type="NCBIfam" id="TIGR00328">
    <property type="entry name" value="flhB"/>
    <property type="match status" value="1"/>
</dbReference>
<evidence type="ECO:0000256" key="9">
    <source>
        <dbReference type="ARBA" id="ARBA00022989"/>
    </source>
</evidence>
<comment type="function">
    <text evidence="12 13">Required for formation of the rod structure in the basal body of the flagellar apparatus. Together with FliI and FliH, may constitute the export apparatus of flagellin.</text>
</comment>
<feature type="transmembrane region" description="Helical" evidence="13">
    <location>
        <begin position="195"/>
        <end position="216"/>
    </location>
</feature>
<protein>
    <recommendedName>
        <fullName evidence="3 13">Flagellar biosynthetic protein FlhB</fullName>
    </recommendedName>
</protein>
<dbReference type="InterPro" id="IPR006135">
    <property type="entry name" value="T3SS_substrate_exporter"/>
</dbReference>
<comment type="caution">
    <text evidence="15">The sequence shown here is derived from an EMBL/GenBank/DDBJ whole genome shotgun (WGS) entry which is preliminary data.</text>
</comment>
<dbReference type="FunFam" id="3.40.1690.10:FF:000001">
    <property type="entry name" value="Flagellar biosynthetic protein FlhB"/>
    <property type="match status" value="1"/>
</dbReference>
<dbReference type="Gene3D" id="3.40.1690.10">
    <property type="entry name" value="secretion proteins EscU"/>
    <property type="match status" value="1"/>
</dbReference>
<dbReference type="OrthoDB" id="9807950at2"/>
<comment type="caution">
    <text evidence="13">Lacks conserved residue(s) required for the propagation of feature annotation.</text>
</comment>
<comment type="subcellular location">
    <subcellularLocation>
        <location evidence="1">Cell membrane</location>
        <topology evidence="1">Multi-pass membrane protein</topology>
    </subcellularLocation>
</comment>
<dbReference type="RefSeq" id="WP_068390160.1">
    <property type="nucleotide sequence ID" value="NZ_LSZO01000153.1"/>
</dbReference>
<evidence type="ECO:0000256" key="6">
    <source>
        <dbReference type="ARBA" id="ARBA00022692"/>
    </source>
</evidence>
<feature type="region of interest" description="Disordered" evidence="14">
    <location>
        <begin position="1"/>
        <end position="25"/>
    </location>
</feature>
<dbReference type="GO" id="GO:0044780">
    <property type="term" value="P:bacterial-type flagellum assembly"/>
    <property type="evidence" value="ECO:0007669"/>
    <property type="project" value="InterPro"/>
</dbReference>
<dbReference type="SUPFAM" id="SSF160544">
    <property type="entry name" value="EscU C-terminal domain-like"/>
    <property type="match status" value="1"/>
</dbReference>
<evidence type="ECO:0000256" key="11">
    <source>
        <dbReference type="ARBA" id="ARBA00023225"/>
    </source>
</evidence>
<evidence type="ECO:0000256" key="3">
    <source>
        <dbReference type="ARBA" id="ARBA00021622"/>
    </source>
</evidence>
<evidence type="ECO:0000256" key="1">
    <source>
        <dbReference type="ARBA" id="ARBA00004651"/>
    </source>
</evidence>
<keyword evidence="10 13" id="KW-0472">Membrane</keyword>
<keyword evidence="7 13" id="KW-1005">Bacterial flagellum biogenesis</keyword>
<dbReference type="GO" id="GO:0005886">
    <property type="term" value="C:plasma membrane"/>
    <property type="evidence" value="ECO:0007669"/>
    <property type="project" value="UniProtKB-SubCell"/>
</dbReference>
<keyword evidence="11 13" id="KW-1006">Bacterial flagellum protein export</keyword>
<accession>A0A139SU61</accession>
<evidence type="ECO:0000256" key="13">
    <source>
        <dbReference type="RuleBase" id="RU364091"/>
    </source>
</evidence>
<organism evidence="15 16">
    <name type="scientific">Ventosimonas gracilis</name>
    <dbReference type="NCBI Taxonomy" id="1680762"/>
    <lineage>
        <taxon>Bacteria</taxon>
        <taxon>Pseudomonadati</taxon>
        <taxon>Pseudomonadota</taxon>
        <taxon>Gammaproteobacteria</taxon>
        <taxon>Pseudomonadales</taxon>
        <taxon>Ventosimonadaceae</taxon>
        <taxon>Ventosimonas</taxon>
    </lineage>
</organism>
<evidence type="ECO:0000256" key="12">
    <source>
        <dbReference type="ARBA" id="ARBA00025078"/>
    </source>
</evidence>
<dbReference type="InterPro" id="IPR006136">
    <property type="entry name" value="FlhB"/>
</dbReference>
<evidence type="ECO:0000256" key="4">
    <source>
        <dbReference type="ARBA" id="ARBA00022448"/>
    </source>
</evidence>
<dbReference type="Proteomes" id="UP000072660">
    <property type="component" value="Unassembled WGS sequence"/>
</dbReference>
<evidence type="ECO:0000256" key="5">
    <source>
        <dbReference type="ARBA" id="ARBA00022475"/>
    </source>
</evidence>
<evidence type="ECO:0000256" key="14">
    <source>
        <dbReference type="SAM" id="MobiDB-lite"/>
    </source>
</evidence>
<keyword evidence="6 13" id="KW-0812">Transmembrane</keyword>
<keyword evidence="8 13" id="KW-0653">Protein transport</keyword>
<dbReference type="GO" id="GO:0009306">
    <property type="term" value="P:protein secretion"/>
    <property type="evidence" value="ECO:0007669"/>
    <property type="project" value="InterPro"/>
</dbReference>
<evidence type="ECO:0000256" key="7">
    <source>
        <dbReference type="ARBA" id="ARBA00022795"/>
    </source>
</evidence>
<dbReference type="PRINTS" id="PR00950">
    <property type="entry name" value="TYPE3IMSPROT"/>
</dbReference>
<evidence type="ECO:0000256" key="2">
    <source>
        <dbReference type="ARBA" id="ARBA00010690"/>
    </source>
</evidence>
<reference evidence="15 16" key="1">
    <citation type="submission" date="2016-02" db="EMBL/GenBank/DDBJ databases">
        <authorList>
            <person name="Wen L."/>
            <person name="He K."/>
            <person name="Yang H."/>
        </authorList>
    </citation>
    <scope>NUCLEOTIDE SEQUENCE [LARGE SCALE GENOMIC DNA]</scope>
    <source>
        <strain evidence="15 16">CV58</strain>
    </source>
</reference>
<comment type="similarity">
    <text evidence="2 13">Belongs to the type III secretion exporter family.</text>
</comment>
<feature type="transmembrane region" description="Helical" evidence="13">
    <location>
        <begin position="89"/>
        <end position="117"/>
    </location>
</feature>
<keyword evidence="9 13" id="KW-1133">Transmembrane helix</keyword>
<keyword evidence="16" id="KW-1185">Reference proteome</keyword>
<feature type="compositionally biased region" description="Polar residues" evidence="14">
    <location>
        <begin position="1"/>
        <end position="12"/>
    </location>
</feature>
<dbReference type="PANTHER" id="PTHR30531">
    <property type="entry name" value="FLAGELLAR BIOSYNTHETIC PROTEIN FLHB"/>
    <property type="match status" value="1"/>
</dbReference>
<feature type="compositionally biased region" description="Basic and acidic residues" evidence="14">
    <location>
        <begin position="13"/>
        <end position="25"/>
    </location>
</feature>
<dbReference type="Pfam" id="PF01312">
    <property type="entry name" value="Bac_export_2"/>
    <property type="match status" value="1"/>
</dbReference>
<name>A0A139SU61_9GAMM</name>
<keyword evidence="15" id="KW-0282">Flagellum</keyword>
<dbReference type="Gene3D" id="6.10.250.2080">
    <property type="match status" value="1"/>
</dbReference>
<evidence type="ECO:0000313" key="16">
    <source>
        <dbReference type="Proteomes" id="UP000072660"/>
    </source>
</evidence>
<gene>
    <name evidence="13" type="primary">flhB</name>
    <name evidence="15" type="ORF">AXE65_02560</name>
</gene>
<keyword evidence="4 13" id="KW-0813">Transport</keyword>
<keyword evidence="15" id="KW-0966">Cell projection</keyword>
<evidence type="ECO:0000256" key="10">
    <source>
        <dbReference type="ARBA" id="ARBA00023136"/>
    </source>
</evidence>
<dbReference type="InterPro" id="IPR029025">
    <property type="entry name" value="T3SS_substrate_exporter_C"/>
</dbReference>
<keyword evidence="15" id="KW-0969">Cilium</keyword>
<dbReference type="PANTHER" id="PTHR30531:SF12">
    <property type="entry name" value="FLAGELLAR BIOSYNTHETIC PROTEIN FLHB"/>
    <property type="match status" value="1"/>
</dbReference>
<dbReference type="AlphaFoldDB" id="A0A139SU61"/>
<evidence type="ECO:0000313" key="15">
    <source>
        <dbReference type="EMBL" id="KXU38127.1"/>
    </source>
</evidence>
<sequence length="376" mass="41107">MAENENGAQKSEQPTEKRLREAKEKGEVARSRELATATLMLVGCGALLGFGEALGQALLQILQRCLVLPREQLLDSHQMAQLLIDCGQIALIALLPIFCCLFVAALLAPLLTGGWLFSGASMQPKFSRLNPLSGLKRMLSARSLAELGKALAKFGLVLAASLIVLAADRAELLALAKQPQPLAINHGLKLLGQNLLWLCTPLLLIAAVDAPMQWLAQQKKMRMTRQEVKDEHKDSDGKPEVKSRIRALQRERAERRMMGAVPQADVVISNPTHFAVALKYDENAGTAPLLLAKGRDLLALKIREIAAAHDVCQLQSPALARAIYYSTELDEPIPAGLYQAVAQVLAWVYQVRRPGFDLAPPAPQNLPIPDELRRDD</sequence>
<proteinExistence type="inferred from homology"/>
<keyword evidence="5 13" id="KW-1003">Cell membrane</keyword>
<dbReference type="EMBL" id="LSZO01000153">
    <property type="protein sequence ID" value="KXU38127.1"/>
    <property type="molecule type" value="Genomic_DNA"/>
</dbReference>
<evidence type="ECO:0000256" key="8">
    <source>
        <dbReference type="ARBA" id="ARBA00022927"/>
    </source>
</evidence>